<dbReference type="GO" id="GO:0016491">
    <property type="term" value="F:oxidoreductase activity"/>
    <property type="evidence" value="ECO:0007669"/>
    <property type="project" value="InterPro"/>
</dbReference>
<comment type="caution">
    <text evidence="2">The sequence shown here is derived from an EMBL/GenBank/DDBJ whole genome shotgun (WGS) entry which is preliminary data.</text>
</comment>
<dbReference type="PANTHER" id="PTHR42923">
    <property type="entry name" value="PROTOPORPHYRINOGEN OXIDASE"/>
    <property type="match status" value="1"/>
</dbReference>
<feature type="domain" description="Amine oxidase" evidence="1">
    <location>
        <begin position="10"/>
        <end position="282"/>
    </location>
</feature>
<dbReference type="EMBL" id="VKKG01000001">
    <property type="protein sequence ID" value="TRY19572.1"/>
    <property type="molecule type" value="Genomic_DNA"/>
</dbReference>
<dbReference type="OrthoDB" id="4496419at2"/>
<organism evidence="2 3">
    <name type="scientific">Tessaracoccus rhinocerotis</name>
    <dbReference type="NCBI Taxonomy" id="1689449"/>
    <lineage>
        <taxon>Bacteria</taxon>
        <taxon>Bacillati</taxon>
        <taxon>Actinomycetota</taxon>
        <taxon>Actinomycetes</taxon>
        <taxon>Propionibacteriales</taxon>
        <taxon>Propionibacteriaceae</taxon>
        <taxon>Tessaracoccus</taxon>
    </lineage>
</organism>
<dbReference type="Proteomes" id="UP000317638">
    <property type="component" value="Unassembled WGS sequence"/>
</dbReference>
<protein>
    <submittedName>
        <fullName evidence="2">FAD-dependent oxidoreductase</fullName>
    </submittedName>
</protein>
<gene>
    <name evidence="2" type="ORF">FOJ82_01330</name>
</gene>
<dbReference type="InterPro" id="IPR036188">
    <property type="entry name" value="FAD/NAD-bd_sf"/>
</dbReference>
<dbReference type="Gene3D" id="3.90.660.20">
    <property type="entry name" value="Protoporphyrinogen oxidase, mitochondrial, domain 2"/>
    <property type="match status" value="1"/>
</dbReference>
<accession>A0A553K4F5</accession>
<keyword evidence="3" id="KW-1185">Reference proteome</keyword>
<dbReference type="InterPro" id="IPR050464">
    <property type="entry name" value="Zeta_carotene_desat/Oxidored"/>
</dbReference>
<dbReference type="AlphaFoldDB" id="A0A553K4F5"/>
<proteinExistence type="predicted"/>
<dbReference type="RefSeq" id="WP_143936658.1">
    <property type="nucleotide sequence ID" value="NZ_VKKG01000001.1"/>
</dbReference>
<dbReference type="Gene3D" id="3.50.50.60">
    <property type="entry name" value="FAD/NAD(P)-binding domain"/>
    <property type="match status" value="1"/>
</dbReference>
<dbReference type="PANTHER" id="PTHR42923:SF3">
    <property type="entry name" value="PROTOPORPHYRINOGEN OXIDASE"/>
    <property type="match status" value="1"/>
</dbReference>
<dbReference type="InterPro" id="IPR002937">
    <property type="entry name" value="Amino_oxidase"/>
</dbReference>
<sequence length="425" mass="44663">MNAVVVGGGIAGLVAARELALRGTSVTLLESAERVGGMVHAVRLAGIDVDAGAEAYATRTPLVRELCAELGLAVAEPSGRSHVWWPDRGALPLARGFLGIPAGLDDAALAALGPEELERARADETAPVGDLGSTVADLVTARLGPAVLERLVAPLTRGVHGLAPENMPAEQFAPGLAEDTRRLGSLLRAVAERAGTGHAVEQPLGGMHQLVTALKTSLRASGVDVRTESRVAAIRRRSGNWVLEVPGGEAEARTVVLATPARVTARLLRPQGIRFTPPRTSVTRNLLLALRHPGLAVEPIGSGALLGARPEGMVARSVTHYSAKWPWARRDRVEVFRVALPPEGEPELAHVLGDLSRILGLELGPEHVVDSHQVTWTEMPRVIHPPEREELIASVRRLEGLTVAGAWLAGNGLAAVVASAKEATA</sequence>
<evidence type="ECO:0000313" key="2">
    <source>
        <dbReference type="EMBL" id="TRY19572.1"/>
    </source>
</evidence>
<name>A0A553K4F5_9ACTN</name>
<reference evidence="2 3" key="1">
    <citation type="submission" date="2019-07" db="EMBL/GenBank/DDBJ databases">
        <authorList>
            <person name="Zhou L.-Y."/>
        </authorList>
    </citation>
    <scope>NUCLEOTIDE SEQUENCE [LARGE SCALE GENOMIC DNA]</scope>
    <source>
        <strain evidence="2 3">YIM 101269</strain>
    </source>
</reference>
<dbReference type="SUPFAM" id="SSF51905">
    <property type="entry name" value="FAD/NAD(P)-binding domain"/>
    <property type="match status" value="1"/>
</dbReference>
<evidence type="ECO:0000313" key="3">
    <source>
        <dbReference type="Proteomes" id="UP000317638"/>
    </source>
</evidence>
<dbReference type="Pfam" id="PF01593">
    <property type="entry name" value="Amino_oxidase"/>
    <property type="match status" value="1"/>
</dbReference>
<dbReference type="Gene3D" id="1.10.3110.10">
    <property type="entry name" value="protoporphyrinogen ix oxidase, domain 3"/>
    <property type="match status" value="1"/>
</dbReference>
<evidence type="ECO:0000259" key="1">
    <source>
        <dbReference type="Pfam" id="PF01593"/>
    </source>
</evidence>